<evidence type="ECO:0000313" key="2">
    <source>
        <dbReference type="Proteomes" id="UP000184432"/>
    </source>
</evidence>
<reference evidence="2" key="1">
    <citation type="submission" date="2016-11" db="EMBL/GenBank/DDBJ databases">
        <authorList>
            <person name="Varghese N."/>
            <person name="Submissions S."/>
        </authorList>
    </citation>
    <scope>NUCLEOTIDE SEQUENCE [LARGE SCALE GENOMIC DNA]</scope>
    <source>
        <strain evidence="2">DSM 22623</strain>
    </source>
</reference>
<dbReference type="EMBL" id="FQYP01000007">
    <property type="protein sequence ID" value="SHJ29438.1"/>
    <property type="molecule type" value="Genomic_DNA"/>
</dbReference>
<evidence type="ECO:0000313" key="1">
    <source>
        <dbReference type="EMBL" id="SHJ29438.1"/>
    </source>
</evidence>
<dbReference type="Proteomes" id="UP000184432">
    <property type="component" value="Unassembled WGS sequence"/>
</dbReference>
<dbReference type="AlphaFoldDB" id="A0A1M6I4S4"/>
<name>A0A1M6I4S4_9FLAO</name>
<sequence>MSILTYCFLHLQYILNLPKKQMAIPKFLYHYYEINNGPFRNITELGYQKAAQIQNQITEGWNSKRPDNYLDLRFSLEKRIKMQFEQKGGLPNRNDPFYFTLGPCDWAKSWYINPGVIKIPLTDLNPEHLSFTYPDSMVSFQFHDEPKLGTYRKDCNGQVFLLNELKDLITTYGLPSEEKSEAEERYKYDKYIEVQLWDDTMIKKYK</sequence>
<organism evidence="1 2">
    <name type="scientific">Aquimarina spongiae</name>
    <dbReference type="NCBI Taxonomy" id="570521"/>
    <lineage>
        <taxon>Bacteria</taxon>
        <taxon>Pseudomonadati</taxon>
        <taxon>Bacteroidota</taxon>
        <taxon>Flavobacteriia</taxon>
        <taxon>Flavobacteriales</taxon>
        <taxon>Flavobacteriaceae</taxon>
        <taxon>Aquimarina</taxon>
    </lineage>
</organism>
<protein>
    <submittedName>
        <fullName evidence="1">Uncharacterized protein</fullName>
    </submittedName>
</protein>
<keyword evidence="2" id="KW-1185">Reference proteome</keyword>
<gene>
    <name evidence="1" type="ORF">SAMN04488508_107116</name>
</gene>
<proteinExistence type="predicted"/>
<dbReference type="STRING" id="570521.SAMN04488508_107116"/>
<accession>A0A1M6I4S4</accession>